<dbReference type="Proteomes" id="UP001492380">
    <property type="component" value="Unassembled WGS sequence"/>
</dbReference>
<feature type="signal peptide" evidence="2">
    <location>
        <begin position="1"/>
        <end position="21"/>
    </location>
</feature>
<keyword evidence="4" id="KW-1185">Reference proteome</keyword>
<evidence type="ECO:0008006" key="5">
    <source>
        <dbReference type="Google" id="ProtNLM"/>
    </source>
</evidence>
<feature type="region of interest" description="Disordered" evidence="1">
    <location>
        <begin position="25"/>
        <end position="55"/>
    </location>
</feature>
<dbReference type="EMBL" id="JBBWRZ010000010">
    <property type="protein sequence ID" value="KAK8227295.1"/>
    <property type="molecule type" value="Genomic_DNA"/>
</dbReference>
<keyword evidence="2" id="KW-0732">Signal</keyword>
<sequence>MYPTCKRIVIVSALRLAGLSASLSLSPSNRQGAATTTNSDSKERHSITRNVDLSSGPERLQKNWTIGTAEATRHRAQLGRPGSMKESTKVALVACGIVPYQADRNGRAKNPPRAECPFTIKVDPDI</sequence>
<evidence type="ECO:0000256" key="1">
    <source>
        <dbReference type="SAM" id="MobiDB-lite"/>
    </source>
</evidence>
<name>A0ABR1YFH3_9PEZI</name>
<comment type="caution">
    <text evidence="3">The sequence shown here is derived from an EMBL/GenBank/DDBJ whole genome shotgun (WGS) entry which is preliminary data.</text>
</comment>
<feature type="compositionally biased region" description="Polar residues" evidence="1">
    <location>
        <begin position="27"/>
        <end position="39"/>
    </location>
</feature>
<organism evidence="3 4">
    <name type="scientific">Phyllosticta capitalensis</name>
    <dbReference type="NCBI Taxonomy" id="121624"/>
    <lineage>
        <taxon>Eukaryota</taxon>
        <taxon>Fungi</taxon>
        <taxon>Dikarya</taxon>
        <taxon>Ascomycota</taxon>
        <taxon>Pezizomycotina</taxon>
        <taxon>Dothideomycetes</taxon>
        <taxon>Dothideomycetes incertae sedis</taxon>
        <taxon>Botryosphaeriales</taxon>
        <taxon>Phyllostictaceae</taxon>
        <taxon>Phyllosticta</taxon>
    </lineage>
</organism>
<protein>
    <recommendedName>
        <fullName evidence="5">Secreted protein</fullName>
    </recommendedName>
</protein>
<proteinExistence type="predicted"/>
<evidence type="ECO:0000313" key="3">
    <source>
        <dbReference type="EMBL" id="KAK8227295.1"/>
    </source>
</evidence>
<feature type="chain" id="PRO_5047132564" description="Secreted protein" evidence="2">
    <location>
        <begin position="22"/>
        <end position="126"/>
    </location>
</feature>
<evidence type="ECO:0000313" key="4">
    <source>
        <dbReference type="Proteomes" id="UP001492380"/>
    </source>
</evidence>
<evidence type="ECO:0000256" key="2">
    <source>
        <dbReference type="SAM" id="SignalP"/>
    </source>
</evidence>
<gene>
    <name evidence="3" type="ORF">HDK90DRAFT_469096</name>
</gene>
<reference evidence="3 4" key="1">
    <citation type="submission" date="2024-04" db="EMBL/GenBank/DDBJ databases">
        <title>Phyllosticta paracitricarpa is synonymous to the EU quarantine fungus P. citricarpa based on phylogenomic analyses.</title>
        <authorList>
            <consortium name="Lawrence Berkeley National Laboratory"/>
            <person name="Van Ingen-Buijs V.A."/>
            <person name="Van Westerhoven A.C."/>
            <person name="Haridas S."/>
            <person name="Skiadas P."/>
            <person name="Martin F."/>
            <person name="Groenewald J.Z."/>
            <person name="Crous P.W."/>
            <person name="Seidl M.F."/>
        </authorList>
    </citation>
    <scope>NUCLEOTIDE SEQUENCE [LARGE SCALE GENOMIC DNA]</scope>
    <source>
        <strain evidence="3 4">CBS 123374</strain>
    </source>
</reference>
<accession>A0ABR1YFH3</accession>